<dbReference type="PROSITE" id="PS01124">
    <property type="entry name" value="HTH_ARAC_FAMILY_2"/>
    <property type="match status" value="1"/>
</dbReference>
<dbReference type="PANTHER" id="PTHR46796">
    <property type="entry name" value="HTH-TYPE TRANSCRIPTIONAL ACTIVATOR RHAS-RELATED"/>
    <property type="match status" value="1"/>
</dbReference>
<feature type="domain" description="HTH araC/xylS-type" evidence="4">
    <location>
        <begin position="159"/>
        <end position="263"/>
    </location>
</feature>
<dbReference type="EMBL" id="JAFBBK010000001">
    <property type="protein sequence ID" value="MBM7414077.1"/>
    <property type="molecule type" value="Genomic_DNA"/>
</dbReference>
<evidence type="ECO:0000256" key="1">
    <source>
        <dbReference type="ARBA" id="ARBA00023015"/>
    </source>
</evidence>
<reference evidence="5 6" key="1">
    <citation type="submission" date="2021-01" db="EMBL/GenBank/DDBJ databases">
        <title>Genomics of switchgrass bacterial isolates.</title>
        <authorList>
            <person name="Shade A."/>
        </authorList>
    </citation>
    <scope>NUCLEOTIDE SEQUENCE [LARGE SCALE GENOMIC DNA]</scope>
    <source>
        <strain evidence="5 6">PvP111</strain>
    </source>
</reference>
<evidence type="ECO:0000259" key="4">
    <source>
        <dbReference type="PROSITE" id="PS01124"/>
    </source>
</evidence>
<name>A0ABS2KQ48_9NOCA</name>
<accession>A0ABS2KQ48</accession>
<dbReference type="SMART" id="SM00342">
    <property type="entry name" value="HTH_ARAC"/>
    <property type="match status" value="1"/>
</dbReference>
<dbReference type="RefSeq" id="WP_204866855.1">
    <property type="nucleotide sequence ID" value="NZ_JAFBBK010000001.1"/>
</dbReference>
<sequence>MTAVSDGATAVPSRPLRGLVRRYEGYRLSGFAPGSHVGMPSVDLTIILPIGPPLTISRTAMADQRPGEFGALASGLGTEPVVIEHDGEQHGVQITLTPAGCRALLHVPPAELRQYIVPLQDLLGRDASRLLDGVHAATEWRAVFALLDRTLCARLGRAPQPDARLERAWARTTGPTAMSVEQVAAEVGWSRRRLETGFASEYAVTPRDAVRLGRFARAHAMLRVADPPRLAEVASVCGYFDQAHMARDWRALAGSAPSVWRANEVFASVQDERTSAATGSTA</sequence>
<dbReference type="SUPFAM" id="SSF46689">
    <property type="entry name" value="Homeodomain-like"/>
    <property type="match status" value="1"/>
</dbReference>
<evidence type="ECO:0000256" key="2">
    <source>
        <dbReference type="ARBA" id="ARBA00023125"/>
    </source>
</evidence>
<dbReference type="InterPro" id="IPR018060">
    <property type="entry name" value="HTH_AraC"/>
</dbReference>
<dbReference type="Pfam" id="PF12833">
    <property type="entry name" value="HTH_18"/>
    <property type="match status" value="1"/>
</dbReference>
<protein>
    <submittedName>
        <fullName evidence="5">AraC-like DNA-binding protein</fullName>
    </submittedName>
</protein>
<dbReference type="Proteomes" id="UP000703038">
    <property type="component" value="Unassembled WGS sequence"/>
</dbReference>
<dbReference type="InterPro" id="IPR050204">
    <property type="entry name" value="AraC_XylS_family_regulators"/>
</dbReference>
<evidence type="ECO:0000313" key="6">
    <source>
        <dbReference type="Proteomes" id="UP000703038"/>
    </source>
</evidence>
<evidence type="ECO:0000256" key="3">
    <source>
        <dbReference type="ARBA" id="ARBA00023163"/>
    </source>
</evidence>
<keyword evidence="2" id="KW-0238">DNA-binding</keyword>
<proteinExistence type="predicted"/>
<organism evidence="5 6">
    <name type="scientific">Rhodococcoides corynebacterioides</name>
    <dbReference type="NCBI Taxonomy" id="53972"/>
    <lineage>
        <taxon>Bacteria</taxon>
        <taxon>Bacillati</taxon>
        <taxon>Actinomycetota</taxon>
        <taxon>Actinomycetes</taxon>
        <taxon>Mycobacteriales</taxon>
        <taxon>Nocardiaceae</taxon>
        <taxon>Rhodococcoides</taxon>
    </lineage>
</organism>
<keyword evidence="1" id="KW-0805">Transcription regulation</keyword>
<keyword evidence="6" id="KW-1185">Reference proteome</keyword>
<dbReference type="PANTHER" id="PTHR46796:SF15">
    <property type="entry name" value="BLL1074 PROTEIN"/>
    <property type="match status" value="1"/>
</dbReference>
<comment type="caution">
    <text evidence="5">The sequence shown here is derived from an EMBL/GenBank/DDBJ whole genome shotgun (WGS) entry which is preliminary data.</text>
</comment>
<evidence type="ECO:0000313" key="5">
    <source>
        <dbReference type="EMBL" id="MBM7414077.1"/>
    </source>
</evidence>
<dbReference type="InterPro" id="IPR009057">
    <property type="entry name" value="Homeodomain-like_sf"/>
</dbReference>
<dbReference type="Gene3D" id="1.10.10.60">
    <property type="entry name" value="Homeodomain-like"/>
    <property type="match status" value="1"/>
</dbReference>
<gene>
    <name evidence="5" type="ORF">JOE42_000810</name>
</gene>
<keyword evidence="3" id="KW-0804">Transcription</keyword>